<keyword evidence="7" id="KW-0238">DNA-binding</keyword>
<dbReference type="Proteomes" id="UP000242188">
    <property type="component" value="Unassembled WGS sequence"/>
</dbReference>
<dbReference type="FunFam" id="3.30.160.60:FF:000012">
    <property type="entry name" value="RB-associated KRAB zinc finger protein-like"/>
    <property type="match status" value="1"/>
</dbReference>
<dbReference type="InterPro" id="IPR013087">
    <property type="entry name" value="Znf_C2H2_type"/>
</dbReference>
<evidence type="ECO:0000256" key="1">
    <source>
        <dbReference type="ARBA" id="ARBA00004123"/>
    </source>
</evidence>
<dbReference type="PROSITE" id="PS50157">
    <property type="entry name" value="ZINC_FINGER_C2H2_2"/>
    <property type="match status" value="3"/>
</dbReference>
<dbReference type="SMART" id="SM00225">
    <property type="entry name" value="BTB"/>
    <property type="match status" value="1"/>
</dbReference>
<evidence type="ECO:0000256" key="11">
    <source>
        <dbReference type="SAM" id="MobiDB-lite"/>
    </source>
</evidence>
<dbReference type="InterPro" id="IPR011333">
    <property type="entry name" value="SKP1/BTB/POZ_sf"/>
</dbReference>
<feature type="compositionally biased region" description="Basic and acidic residues" evidence="11">
    <location>
        <begin position="259"/>
        <end position="277"/>
    </location>
</feature>
<evidence type="ECO:0000259" key="12">
    <source>
        <dbReference type="PROSITE" id="PS50097"/>
    </source>
</evidence>
<evidence type="ECO:0000313" key="15">
    <source>
        <dbReference type="Proteomes" id="UP000242188"/>
    </source>
</evidence>
<evidence type="ECO:0000256" key="10">
    <source>
        <dbReference type="PROSITE-ProRule" id="PRU00042"/>
    </source>
</evidence>
<sequence length="1370" mass="152521">MDTPTSHGVETPGVGLANSSQGYGTAIHLQDNYLLHGVMDQSYPQGIPSRMSEETRVGQLGPHTEEESLWSGSVGQHPSDEVIRNGNTGPRPGEESLMVGNIMNMAQRTSDEGMRTSTLGARPGEENIRVGNMGLHSTCEDSIRVEGHGGQRPTIHSPRHGNMLLSGHPVTQRNAPMHFYMEDGNGSMSSSISQQNPTGLTSHNDMSSIPTGPKGATLLSGPHDNMVGGSVARGGPLPQQAPDLTHRHPQHTAAGSKSEGVEVERGDDGSLKSATKDYTERNLPRELMGKMFGLLKEGMFCDAVILAGNKEIRVHKMVLIAASPFLLSKLSKTTPSTSLRVELPMGIPLQVASQLVHYLYDGKITLTTDNVSQFARVANLFKLEHLYNICEDFIDCFNLDESLLNVMEEDISVSATEPRTSPIALKKRHLKLNAEENMAEAEVTENTENTETNMVCHEKSAPLPIQPKPVCTTKGKTANKKAPKKSTKLKQEEVSPQMETPVHKVSHLYGTRAASAAKVTKQVTEVVDETGAATSYGKHGFYQTEVAEVAHREIGDSSPTKHPSPVKHADLINKTPELDNDIENNENGEEEDDETSDDSDEDYLENSATGKFKQLKQANNSLKKLQSKKRQKKMPVPPAPKQDMPLRPPPKKRAREFAKSEEDKILQDIESKLDLSVLDVSVSLATELTTKKKAVTKKIKKKRKKHSFGTMLKSVVTSAIAELDKNAELIPESERQFKCKLCGNEFVFPKRSITHLINTHEISPDDVLSYITIRKFEKSPRVCDICGYETKEPNFYYIHYHKYFRHGIPLPKGWKPFTCDICGKECFTKFQLKDHKLIHREQTPFICEKCGQGFKSRTCLNSHVFHRHNSIRKHDCTECEKSFKTKTQLMVHHRIHTGEKPFHCPDCDYKSTTRGNMRLHLTNKHKYDSQVITCMMYQIKTLSKAYEMQSLPQDLINNANLQTEESDLLNTADKNQMRPMEDHVGMHLPTNVMDNDKSPQPSQRDNDTFSNLGNILVANPQGQPSQLIYTDENITNRHIILQSYNGQQIVTGELQRGQTSGGVECQDTQATQIPVLLQPVQGTDHLAGHFLVQTHHGGQSTVQLLSTTDGQLTQDPRGQEAHILVQDSQGMLQEAGITSEQVLITDQEQLNLSSSRRQSHEQQIMYVERPANEMVQQDQLILATDKNVTVHESTGHSTTELQNVSPRLMIDGNQQVHIQIHTGTAVTLETDSHGQVQERQVRIQDPQGLLVGERPQVTLVHRGLNIQDRAKDTVQPKQEVQISVSTSLESYQQVSLPVTSENPLTTYVVNSQNTGTSIESQGQLVQSPPNTHGLPTTQAHGLPDSPTTQSSQSYSDNTLYQYYHQQFNNF</sequence>
<feature type="region of interest" description="Disordered" evidence="11">
    <location>
        <begin position="466"/>
        <end position="500"/>
    </location>
</feature>
<keyword evidence="2" id="KW-0479">Metal-binding</keyword>
<feature type="region of interest" description="Disordered" evidence="11">
    <location>
        <begin position="109"/>
        <end position="129"/>
    </location>
</feature>
<dbReference type="PANTHER" id="PTHR24384:SF242">
    <property type="entry name" value="ZINC FINGER PROTEIN 628"/>
    <property type="match status" value="1"/>
</dbReference>
<feature type="domain" description="C2H2-type" evidence="13">
    <location>
        <begin position="845"/>
        <end position="873"/>
    </location>
</feature>
<proteinExistence type="predicted"/>
<feature type="region of interest" description="Disordered" evidence="11">
    <location>
        <begin position="1316"/>
        <end position="1354"/>
    </location>
</feature>
<reference evidence="14 15" key="1">
    <citation type="journal article" date="2017" name="Nat. Ecol. Evol.">
        <title>Scallop genome provides insights into evolution of bilaterian karyotype and development.</title>
        <authorList>
            <person name="Wang S."/>
            <person name="Zhang J."/>
            <person name="Jiao W."/>
            <person name="Li J."/>
            <person name="Xun X."/>
            <person name="Sun Y."/>
            <person name="Guo X."/>
            <person name="Huan P."/>
            <person name="Dong B."/>
            <person name="Zhang L."/>
            <person name="Hu X."/>
            <person name="Sun X."/>
            <person name="Wang J."/>
            <person name="Zhao C."/>
            <person name="Wang Y."/>
            <person name="Wang D."/>
            <person name="Huang X."/>
            <person name="Wang R."/>
            <person name="Lv J."/>
            <person name="Li Y."/>
            <person name="Zhang Z."/>
            <person name="Liu B."/>
            <person name="Lu W."/>
            <person name="Hui Y."/>
            <person name="Liang J."/>
            <person name="Zhou Z."/>
            <person name="Hou R."/>
            <person name="Li X."/>
            <person name="Liu Y."/>
            <person name="Li H."/>
            <person name="Ning X."/>
            <person name="Lin Y."/>
            <person name="Zhao L."/>
            <person name="Xing Q."/>
            <person name="Dou J."/>
            <person name="Li Y."/>
            <person name="Mao J."/>
            <person name="Guo H."/>
            <person name="Dou H."/>
            <person name="Li T."/>
            <person name="Mu C."/>
            <person name="Jiang W."/>
            <person name="Fu Q."/>
            <person name="Fu X."/>
            <person name="Miao Y."/>
            <person name="Liu J."/>
            <person name="Yu Q."/>
            <person name="Li R."/>
            <person name="Liao H."/>
            <person name="Li X."/>
            <person name="Kong Y."/>
            <person name="Jiang Z."/>
            <person name="Chourrout D."/>
            <person name="Li R."/>
            <person name="Bao Z."/>
        </authorList>
    </citation>
    <scope>NUCLEOTIDE SEQUENCE [LARGE SCALE GENOMIC DNA]</scope>
    <source>
        <strain evidence="14 15">PY_sf001</strain>
    </source>
</reference>
<dbReference type="OrthoDB" id="6102811at2759"/>
<dbReference type="SUPFAM" id="SSF57667">
    <property type="entry name" value="beta-beta-alpha zinc fingers"/>
    <property type="match status" value="2"/>
</dbReference>
<feature type="compositionally biased region" description="Basic residues" evidence="11">
    <location>
        <begin position="477"/>
        <end position="488"/>
    </location>
</feature>
<feature type="compositionally biased region" description="Acidic residues" evidence="11">
    <location>
        <begin position="578"/>
        <end position="604"/>
    </location>
</feature>
<dbReference type="PANTHER" id="PTHR24384">
    <property type="entry name" value="FINGER PUTATIVE TRANSCRIPTION FACTOR FAMILY-RELATED"/>
    <property type="match status" value="1"/>
</dbReference>
<evidence type="ECO:0000256" key="2">
    <source>
        <dbReference type="ARBA" id="ARBA00022723"/>
    </source>
</evidence>
<comment type="caution">
    <text evidence="14">The sequence shown here is derived from an EMBL/GenBank/DDBJ whole genome shotgun (WGS) entry which is preliminary data.</text>
</comment>
<keyword evidence="8" id="KW-0804">Transcription</keyword>
<evidence type="ECO:0000313" key="14">
    <source>
        <dbReference type="EMBL" id="OWF54894.1"/>
    </source>
</evidence>
<dbReference type="PROSITE" id="PS50097">
    <property type="entry name" value="BTB"/>
    <property type="match status" value="1"/>
</dbReference>
<dbReference type="GO" id="GO:0000981">
    <property type="term" value="F:DNA-binding transcription factor activity, RNA polymerase II-specific"/>
    <property type="evidence" value="ECO:0007669"/>
    <property type="project" value="TreeGrafter"/>
</dbReference>
<dbReference type="GO" id="GO:0005634">
    <property type="term" value="C:nucleus"/>
    <property type="evidence" value="ECO:0007669"/>
    <property type="project" value="UniProtKB-SubCell"/>
</dbReference>
<dbReference type="InterPro" id="IPR036236">
    <property type="entry name" value="Znf_C2H2_sf"/>
</dbReference>
<dbReference type="InterPro" id="IPR000210">
    <property type="entry name" value="BTB/POZ_dom"/>
</dbReference>
<feature type="compositionally biased region" description="Polar residues" evidence="11">
    <location>
        <begin position="186"/>
        <end position="210"/>
    </location>
</feature>
<evidence type="ECO:0000259" key="13">
    <source>
        <dbReference type="PROSITE" id="PS50157"/>
    </source>
</evidence>
<keyword evidence="9" id="KW-0539">Nucleus</keyword>
<evidence type="ECO:0000256" key="8">
    <source>
        <dbReference type="ARBA" id="ARBA00023163"/>
    </source>
</evidence>
<dbReference type="Gene3D" id="3.30.710.10">
    <property type="entry name" value="Potassium Channel Kv1.1, Chain A"/>
    <property type="match status" value="1"/>
</dbReference>
<evidence type="ECO:0000256" key="4">
    <source>
        <dbReference type="ARBA" id="ARBA00022771"/>
    </source>
</evidence>
<dbReference type="PROSITE" id="PS00028">
    <property type="entry name" value="ZINC_FINGER_C2H2_1"/>
    <property type="match status" value="4"/>
</dbReference>
<feature type="region of interest" description="Disordered" evidence="11">
    <location>
        <begin position="553"/>
        <end position="652"/>
    </location>
</feature>
<keyword evidence="15" id="KW-1185">Reference proteome</keyword>
<keyword evidence="5" id="KW-0862">Zinc</keyword>
<feature type="domain" description="C2H2-type" evidence="13">
    <location>
        <begin position="874"/>
        <end position="901"/>
    </location>
</feature>
<evidence type="ECO:0000256" key="7">
    <source>
        <dbReference type="ARBA" id="ARBA00023125"/>
    </source>
</evidence>
<keyword evidence="3" id="KW-0677">Repeat</keyword>
<dbReference type="EMBL" id="NEDP02000845">
    <property type="protein sequence ID" value="OWF54894.1"/>
    <property type="molecule type" value="Genomic_DNA"/>
</dbReference>
<dbReference type="SMART" id="SM00355">
    <property type="entry name" value="ZnF_C2H2"/>
    <property type="match status" value="6"/>
</dbReference>
<evidence type="ECO:0000256" key="3">
    <source>
        <dbReference type="ARBA" id="ARBA00022737"/>
    </source>
</evidence>
<protein>
    <submittedName>
        <fullName evidence="14">Zinc finger protein 407</fullName>
    </submittedName>
</protein>
<feature type="region of interest" description="Disordered" evidence="11">
    <location>
        <begin position="185"/>
        <end position="277"/>
    </location>
</feature>
<keyword evidence="4 10" id="KW-0863">Zinc-finger</keyword>
<feature type="domain" description="C2H2-type" evidence="13">
    <location>
        <begin position="817"/>
        <end position="844"/>
    </location>
</feature>
<evidence type="ECO:0000256" key="6">
    <source>
        <dbReference type="ARBA" id="ARBA00023015"/>
    </source>
</evidence>
<dbReference type="InterPro" id="IPR050752">
    <property type="entry name" value="C2H2-ZF_domain"/>
</dbReference>
<name>A0A210R1S1_MIZYE</name>
<dbReference type="Pfam" id="PF00096">
    <property type="entry name" value="zf-C2H2"/>
    <property type="match status" value="1"/>
</dbReference>
<dbReference type="SUPFAM" id="SSF54695">
    <property type="entry name" value="POZ domain"/>
    <property type="match status" value="1"/>
</dbReference>
<feature type="region of interest" description="Disordered" evidence="11">
    <location>
        <begin position="62"/>
        <end position="93"/>
    </location>
</feature>
<dbReference type="GO" id="GO:0008270">
    <property type="term" value="F:zinc ion binding"/>
    <property type="evidence" value="ECO:0007669"/>
    <property type="project" value="UniProtKB-KW"/>
</dbReference>
<accession>A0A210R1S1</accession>
<organism evidence="14 15">
    <name type="scientific">Mizuhopecten yessoensis</name>
    <name type="common">Japanese scallop</name>
    <name type="synonym">Patinopecten yessoensis</name>
    <dbReference type="NCBI Taxonomy" id="6573"/>
    <lineage>
        <taxon>Eukaryota</taxon>
        <taxon>Metazoa</taxon>
        <taxon>Spiralia</taxon>
        <taxon>Lophotrochozoa</taxon>
        <taxon>Mollusca</taxon>
        <taxon>Bivalvia</taxon>
        <taxon>Autobranchia</taxon>
        <taxon>Pteriomorphia</taxon>
        <taxon>Pectinida</taxon>
        <taxon>Pectinoidea</taxon>
        <taxon>Pectinidae</taxon>
        <taxon>Mizuhopecten</taxon>
    </lineage>
</organism>
<comment type="subcellular location">
    <subcellularLocation>
        <location evidence="1">Nucleus</location>
    </subcellularLocation>
</comment>
<dbReference type="Gene3D" id="3.30.160.60">
    <property type="entry name" value="Classic Zinc Finger"/>
    <property type="match status" value="3"/>
</dbReference>
<evidence type="ECO:0000256" key="9">
    <source>
        <dbReference type="ARBA" id="ARBA00023242"/>
    </source>
</evidence>
<dbReference type="GO" id="GO:0000978">
    <property type="term" value="F:RNA polymerase II cis-regulatory region sequence-specific DNA binding"/>
    <property type="evidence" value="ECO:0007669"/>
    <property type="project" value="TreeGrafter"/>
</dbReference>
<gene>
    <name evidence="14" type="ORF">KP79_PYT18011</name>
</gene>
<dbReference type="CDD" id="cd18186">
    <property type="entry name" value="BTB_POZ_ZBTB_KLHL-like"/>
    <property type="match status" value="1"/>
</dbReference>
<keyword evidence="6" id="KW-0805">Transcription regulation</keyword>
<evidence type="ECO:0000256" key="5">
    <source>
        <dbReference type="ARBA" id="ARBA00022833"/>
    </source>
</evidence>
<dbReference type="Pfam" id="PF00651">
    <property type="entry name" value="BTB"/>
    <property type="match status" value="1"/>
</dbReference>
<feature type="domain" description="BTB" evidence="12">
    <location>
        <begin position="301"/>
        <end position="368"/>
    </location>
</feature>